<evidence type="ECO:0000256" key="1">
    <source>
        <dbReference type="ARBA" id="ARBA00004245"/>
    </source>
</evidence>
<dbReference type="GO" id="GO:0006020">
    <property type="term" value="P:inositol metabolic process"/>
    <property type="evidence" value="ECO:0007669"/>
    <property type="project" value="TreeGrafter"/>
</dbReference>
<dbReference type="STRING" id="759272.G0S899"/>
<dbReference type="EC" id="2.7.4.24" evidence="3 14"/>
<gene>
    <name evidence="19" type="ORF">CTHT_0038070</name>
</gene>
<evidence type="ECO:0000256" key="7">
    <source>
        <dbReference type="ARBA" id="ARBA00022741"/>
    </source>
</evidence>
<feature type="compositionally biased region" description="Acidic residues" evidence="16">
    <location>
        <begin position="738"/>
        <end position="747"/>
    </location>
</feature>
<dbReference type="InterPro" id="IPR037446">
    <property type="entry name" value="His_Pase_VIP1"/>
</dbReference>
<evidence type="ECO:0000256" key="10">
    <source>
        <dbReference type="ARBA" id="ARBA00023212"/>
    </source>
</evidence>
<proteinExistence type="inferred from homology"/>
<feature type="compositionally biased region" description="Low complexity" evidence="16">
    <location>
        <begin position="262"/>
        <end position="277"/>
    </location>
</feature>
<dbReference type="GO" id="GO:0005524">
    <property type="term" value="F:ATP binding"/>
    <property type="evidence" value="ECO:0007669"/>
    <property type="project" value="UniProtKB-KW"/>
</dbReference>
<feature type="compositionally biased region" description="Low complexity" evidence="16">
    <location>
        <begin position="1497"/>
        <end position="1518"/>
    </location>
</feature>
<dbReference type="InterPro" id="IPR000560">
    <property type="entry name" value="His_Pase_clade-2"/>
</dbReference>
<dbReference type="FunFam" id="3.40.50.11950:FF:000002">
    <property type="entry name" value="Inositol hexakisphosphate and diphosphoinositol-pentakisphosphate kinase"/>
    <property type="match status" value="1"/>
</dbReference>
<dbReference type="GO" id="GO:0005856">
    <property type="term" value="C:cytoskeleton"/>
    <property type="evidence" value="ECO:0007669"/>
    <property type="project" value="UniProtKB-SubCell"/>
</dbReference>
<dbReference type="HOGENOM" id="CLU_000914_2_0_1"/>
<evidence type="ECO:0000256" key="8">
    <source>
        <dbReference type="ARBA" id="ARBA00022777"/>
    </source>
</evidence>
<evidence type="ECO:0000313" key="19">
    <source>
        <dbReference type="EMBL" id="EGS21933.1"/>
    </source>
</evidence>
<evidence type="ECO:0000256" key="14">
    <source>
        <dbReference type="RuleBase" id="RU365032"/>
    </source>
</evidence>
<feature type="compositionally biased region" description="Low complexity" evidence="16">
    <location>
        <begin position="204"/>
        <end position="248"/>
    </location>
</feature>
<evidence type="ECO:0000256" key="5">
    <source>
        <dbReference type="ARBA" id="ARBA00022553"/>
    </source>
</evidence>
<dbReference type="OrthoDB" id="18042at2759"/>
<dbReference type="Gene3D" id="3.40.50.1240">
    <property type="entry name" value="Phosphoglycerate mutase-like"/>
    <property type="match status" value="1"/>
</dbReference>
<sequence length="1569" mass="172329">MEPNPSSTGADPLCAPSLSPPAPTTVVEEGASSSVNGNLLDSAAISVCSSSSNLDSNPSAPAATAAAASEGASDTRADTEAWPQSGIPSQPSQPSQSDGDTTEPCPYQARAEQADCKAKRESFCSDRPECTIDLNPDDQDTPRLDAVAITLHSARSSVSEPVPASNRVSICSVCSLGARSVPSSSAVASMATNNGSGATEPVESAQQQPSASQQSSAQSTTTQPSQQSPQQSQAQSPQLQAPQPQAISRPPPNRSRSRAQRRFSSSTAGGSSHSTSADRSGGVIYRAEKEEKKPAPFGVIGVCALDVKARSKPSRNILNRLIQNGEFDVCVFGDKVILDEEIENWPICDYLICFYSDGFPLEKAIAYVKARKPFCVNDVPMQRILWDRRLCLRMLDRIGVPTPQRVEVNRDGGPRILTPDLCKLIRDVSGIVFEPVDPDVEKAKAAMSPKKVELLDDGDTLSVDGKLIRKPFVEKPTSGEDHNIIIYFPRSAGGGARKLFRKIGNKSSEFVEGLTIPRCITQPESSFIYERFMQAKDSEDVKAYTVGPTYCHAETRKSPVVDGIVRRNTHGKEVRYVAHLNAEEKEIASKISLAFGQRVCGFDLLRTEDKSYVIDVNGWSFVKDNDDYYDRCAAILRDLFIKEKSRREGRTPVTSPAMQSEADSFTRGKDSAQNRLSVDRSIRESISESITRPEVKFGSVPPSPLTSQFSTSVSDQTQSTAPSTTISAATSVIHEQAIEEEEEEEQEPPPPPPPKPSWKLKGVVSVIRHADRTPKQKYKFTFHTEPFIELLKGHQEEVLLIGEPALASVLDAVEVALKAGIEDREKLLTLRNVLIKKGSWPGTKVQIKPMFRKKPDAKDESKQGKDDDSKDKSSAVVEESDAGAADKDGKDGEKKSRKSGKRSDSFSGVTMSKFTAAEESLVLDKLQLIVKWGGEPTHSARYQSQELGESMRSDFGLMNREVLDEVHVFSSSERRVLTSAQIWAASFLKKKDLPEDFITIRKDLLDDSNAAKDEMDKVKKKLKGLLRKGNERPPQFAWPENFPEPSEVQTRVVQLMNFHRKVMQYNYNKLYSGQVGNNKDSASSSGSSEKGLNEAGGSSVSLSSMASASLNAANSIQARWCCGEDAELFRERWEKLFAEFCDGEKVDPSKISELYDTMKFDALHNRQFLEWVFTPPKHMLEEEYGISLNGKDSKSSSAPSLEKVPEDSERQETQSTASSIAEKISDSGSKAVKRLFHRRSFLNGLRSANTEAEPPEKYFHLHRGGGQTKAKTDARFEPLRELYQLAKVLFDFICPQEYGISDREKLEIGLLTSLPLLKEIVQDLEDMQASEEAKSFIYFTKESHIYTLLNCILEGGLETKIKRATIPELDYLSQISFELYEMPANPPVDAEGNPAFNYSIKITISPGCHVFDPLDVQLDSRHCIGCAPRRSLTAHADWKVVIETLRAKFHQVKLPKTFLAVNLSDAFTFQEKQHHDDNNGEQGEEGKQEGEQEAPRDAAGAAPQAPATQPTEATAAIADDPGADPQKIEAADAVPALTEPAGPAESQAHDQESKDQEKQQPAQDASTTA</sequence>
<keyword evidence="6 14" id="KW-0808">Transferase</keyword>
<dbReference type="GO" id="GO:0052723">
    <property type="term" value="F:inositol hexakisphosphate 1-kinase activity"/>
    <property type="evidence" value="ECO:0007669"/>
    <property type="project" value="UniProtKB-ARBA"/>
</dbReference>
<evidence type="ECO:0000256" key="3">
    <source>
        <dbReference type="ARBA" id="ARBA00012893"/>
    </source>
</evidence>
<dbReference type="SUPFAM" id="SSF53254">
    <property type="entry name" value="Phosphoglycerate mutase-like"/>
    <property type="match status" value="1"/>
</dbReference>
<evidence type="ECO:0000256" key="2">
    <source>
        <dbReference type="ARBA" id="ARBA00005609"/>
    </source>
</evidence>
<dbReference type="FunFam" id="3.30.470.20:FF:000036">
    <property type="entry name" value="Inositol hexakisphosphate and diphosphoinositol-pentakisphosphate kinase"/>
    <property type="match status" value="1"/>
</dbReference>
<dbReference type="Pfam" id="PF00328">
    <property type="entry name" value="His_Phos_2"/>
    <property type="match status" value="1"/>
</dbReference>
<feature type="compositionally biased region" description="Low complexity" evidence="16">
    <location>
        <begin position="180"/>
        <end position="189"/>
    </location>
</feature>
<feature type="region of interest" description="Disordered" evidence="16">
    <location>
        <begin position="693"/>
        <end position="759"/>
    </location>
</feature>
<feature type="compositionally biased region" description="Low complexity" evidence="16">
    <location>
        <begin position="719"/>
        <end position="731"/>
    </location>
</feature>
<feature type="domain" description="ATP-grasp fold RimK-type" evidence="17">
    <location>
        <begin position="526"/>
        <end position="618"/>
    </location>
</feature>
<feature type="region of interest" description="Disordered" evidence="16">
    <location>
        <begin position="845"/>
        <end position="907"/>
    </location>
</feature>
<dbReference type="EMBL" id="GL988041">
    <property type="protein sequence ID" value="EGS21933.1"/>
    <property type="molecule type" value="Genomic_DNA"/>
</dbReference>
<feature type="compositionally biased region" description="Basic and acidic residues" evidence="16">
    <location>
        <begin position="884"/>
        <end position="894"/>
    </location>
</feature>
<protein>
    <recommendedName>
        <fullName evidence="13 14">Inositol hexakisphosphate and diphosphoinositol-pentakisphosphate kinase</fullName>
        <ecNumber evidence="3 14">2.7.4.24</ecNumber>
    </recommendedName>
</protein>
<dbReference type="GO" id="GO:0033857">
    <property type="term" value="F:5-diphosphoinositol pentakisphosphate 1-kinase activity"/>
    <property type="evidence" value="ECO:0007669"/>
    <property type="project" value="TreeGrafter"/>
</dbReference>
<dbReference type="SUPFAM" id="SSF56059">
    <property type="entry name" value="Glutathione synthetase ATP-binding domain-like"/>
    <property type="match status" value="1"/>
</dbReference>
<keyword evidence="8 14" id="KW-0418">Kinase</keyword>
<evidence type="ECO:0000256" key="11">
    <source>
        <dbReference type="ARBA" id="ARBA00033696"/>
    </source>
</evidence>
<feature type="region of interest" description="Disordered" evidence="16">
    <location>
        <begin position="647"/>
        <end position="680"/>
    </location>
</feature>
<keyword evidence="10" id="KW-0206">Cytoskeleton</keyword>
<comment type="similarity">
    <text evidence="2 14">Belongs to the histidine acid phosphatase family. VIP1 subfamily.</text>
</comment>
<dbReference type="InterPro" id="IPR040557">
    <property type="entry name" value="VIP1_N"/>
</dbReference>
<dbReference type="Pfam" id="PF08443">
    <property type="entry name" value="RimK"/>
    <property type="match status" value="1"/>
</dbReference>
<feature type="region of interest" description="Disordered" evidence="16">
    <location>
        <begin position="1078"/>
        <end position="1098"/>
    </location>
</feature>
<dbReference type="Proteomes" id="UP000008066">
    <property type="component" value="Unassembled WGS sequence"/>
</dbReference>
<feature type="compositionally biased region" description="Basic and acidic residues" evidence="16">
    <location>
        <begin position="1547"/>
        <end position="1558"/>
    </location>
</feature>
<keyword evidence="7 14" id="KW-0547">Nucleotide-binding</keyword>
<keyword evidence="4 14" id="KW-0963">Cytoplasm</keyword>
<dbReference type="GeneID" id="18257845"/>
<reference evidence="19 20" key="1">
    <citation type="journal article" date="2011" name="Cell">
        <title>Insight into structure and assembly of the nuclear pore complex by utilizing the genome of a eukaryotic thermophile.</title>
        <authorList>
            <person name="Amlacher S."/>
            <person name="Sarges P."/>
            <person name="Flemming D."/>
            <person name="van Noort V."/>
            <person name="Kunze R."/>
            <person name="Devos D.P."/>
            <person name="Arumugam M."/>
            <person name="Bork P."/>
            <person name="Hurt E."/>
        </authorList>
    </citation>
    <scope>NUCLEOTIDE SEQUENCE [LARGE SCALE GENOMIC DNA]</scope>
    <source>
        <strain evidence="20">DSM 1495 / CBS 144.50 / IMI 039719</strain>
    </source>
</reference>
<evidence type="ECO:0000256" key="6">
    <source>
        <dbReference type="ARBA" id="ARBA00022679"/>
    </source>
</evidence>
<feature type="compositionally biased region" description="Basic and acidic residues" evidence="16">
    <location>
        <begin position="1203"/>
        <end position="1212"/>
    </location>
</feature>
<evidence type="ECO:0000259" key="17">
    <source>
        <dbReference type="Pfam" id="PF08443"/>
    </source>
</evidence>
<keyword evidence="9 14" id="KW-0067">ATP-binding</keyword>
<dbReference type="Gene3D" id="3.30.470.20">
    <property type="entry name" value="ATP-grasp fold, B domain"/>
    <property type="match status" value="1"/>
</dbReference>
<evidence type="ECO:0000259" key="18">
    <source>
        <dbReference type="Pfam" id="PF18086"/>
    </source>
</evidence>
<dbReference type="GO" id="GO:0052843">
    <property type="term" value="F:inositol-1-diphosphate-2,3,4,5,6-pentakisphosphate diphosphatase activity"/>
    <property type="evidence" value="ECO:0007669"/>
    <property type="project" value="UniProtKB-ARBA"/>
</dbReference>
<feature type="domain" description="VIP1 N-terminal" evidence="18">
    <location>
        <begin position="300"/>
        <end position="387"/>
    </location>
</feature>
<name>G0S899_CHATD</name>
<feature type="compositionally biased region" description="Low complexity" evidence="16">
    <location>
        <begin position="49"/>
        <end position="72"/>
    </location>
</feature>
<keyword evidence="20" id="KW-1185">Reference proteome</keyword>
<feature type="compositionally biased region" description="Basic and acidic residues" evidence="16">
    <location>
        <begin position="1472"/>
        <end position="1496"/>
    </location>
</feature>
<feature type="compositionally biased region" description="Polar residues" evidence="16">
    <location>
        <begin position="652"/>
        <end position="663"/>
    </location>
</feature>
<evidence type="ECO:0000313" key="20">
    <source>
        <dbReference type="Proteomes" id="UP000008066"/>
    </source>
</evidence>
<dbReference type="Gene3D" id="3.40.50.11950">
    <property type="match status" value="1"/>
</dbReference>
<dbReference type="KEGG" id="cthr:CTHT_0038070"/>
<feature type="compositionally biased region" description="Basic and acidic residues" evidence="16">
    <location>
        <begin position="112"/>
        <end position="121"/>
    </location>
</feature>
<comment type="catalytic activity">
    <reaction evidence="12">
        <text>1D-myo-inositol hexakisphosphate + ATP = 1-diphospho-1D-myo-inositol 2,3,4,5,6-pentakisphosphate + ADP</text>
        <dbReference type="Rhea" id="RHEA:37459"/>
        <dbReference type="ChEBI" id="CHEBI:30616"/>
        <dbReference type="ChEBI" id="CHEBI:58130"/>
        <dbReference type="ChEBI" id="CHEBI:74946"/>
        <dbReference type="ChEBI" id="CHEBI:456216"/>
        <dbReference type="EC" id="2.7.4.24"/>
    </reaction>
    <physiologicalReaction direction="left-to-right" evidence="12">
        <dbReference type="Rhea" id="RHEA:37460"/>
    </physiologicalReaction>
</comment>
<keyword evidence="15" id="KW-0175">Coiled coil</keyword>
<comment type="catalytic activity">
    <reaction evidence="11">
        <text>5-diphospho-1D-myo-inositol 1,2,3,4,6-pentakisphosphate + ATP + H(+) = 1,5-bis(diphospho)-1D-myo-inositol 2,3,4,6-tetrakisphosphate + ADP</text>
        <dbReference type="Rhea" id="RHEA:10276"/>
        <dbReference type="ChEBI" id="CHEBI:15378"/>
        <dbReference type="ChEBI" id="CHEBI:30616"/>
        <dbReference type="ChEBI" id="CHEBI:58628"/>
        <dbReference type="ChEBI" id="CHEBI:77983"/>
        <dbReference type="ChEBI" id="CHEBI:456216"/>
        <dbReference type="EC" id="2.7.4.24"/>
    </reaction>
    <physiologicalReaction direction="left-to-right" evidence="11">
        <dbReference type="Rhea" id="RHEA:10277"/>
    </physiologicalReaction>
</comment>
<feature type="compositionally biased region" description="Basic and acidic residues" evidence="16">
    <location>
        <begin position="853"/>
        <end position="873"/>
    </location>
</feature>
<dbReference type="InterPro" id="IPR013651">
    <property type="entry name" value="ATP-grasp_RimK-type"/>
</dbReference>
<evidence type="ECO:0000256" key="16">
    <source>
        <dbReference type="SAM" id="MobiDB-lite"/>
    </source>
</evidence>
<dbReference type="OMA" id="AQIWACS"/>
<dbReference type="Pfam" id="PF18086">
    <property type="entry name" value="PPIP5K2_N"/>
    <property type="match status" value="1"/>
</dbReference>
<feature type="region of interest" description="Disordered" evidence="16">
    <location>
        <begin position="49"/>
        <end position="121"/>
    </location>
</feature>
<keyword evidence="5" id="KW-0597">Phosphoprotein</keyword>
<evidence type="ECO:0000256" key="15">
    <source>
        <dbReference type="SAM" id="Coils"/>
    </source>
</evidence>
<evidence type="ECO:0000256" key="4">
    <source>
        <dbReference type="ARBA" id="ARBA00022490"/>
    </source>
</evidence>
<feature type="region of interest" description="Disordered" evidence="16">
    <location>
        <begin position="180"/>
        <end position="282"/>
    </location>
</feature>
<evidence type="ECO:0000256" key="9">
    <source>
        <dbReference type="ARBA" id="ARBA00022840"/>
    </source>
</evidence>
<accession>G0S899</accession>
<feature type="region of interest" description="Disordered" evidence="16">
    <location>
        <begin position="1188"/>
        <end position="1224"/>
    </location>
</feature>
<feature type="coiled-coil region" evidence="15">
    <location>
        <begin position="1001"/>
        <end position="1028"/>
    </location>
</feature>
<comment type="subcellular location">
    <subcellularLocation>
        <location evidence="1 14">Cytoplasm</location>
        <location evidence="1 14">Cytoskeleton</location>
    </subcellularLocation>
</comment>
<evidence type="ECO:0000256" key="13">
    <source>
        <dbReference type="ARBA" id="ARBA00071668"/>
    </source>
</evidence>
<dbReference type="PANTHER" id="PTHR12750:SF9">
    <property type="entry name" value="INOSITOL HEXAKISPHOSPHATE AND DIPHOSPHOINOSITOL-PENTAKISPHOSPHATE KINASE"/>
    <property type="match status" value="1"/>
</dbReference>
<dbReference type="PANTHER" id="PTHR12750">
    <property type="entry name" value="DIPHOSPHOINOSITOL PENTAKISPHOSPHATE KINASE"/>
    <property type="match status" value="1"/>
</dbReference>
<dbReference type="InterPro" id="IPR029033">
    <property type="entry name" value="His_PPase_superfam"/>
</dbReference>
<dbReference type="GO" id="GO:0032958">
    <property type="term" value="P:inositol phosphate biosynthetic process"/>
    <property type="evidence" value="ECO:0007669"/>
    <property type="project" value="TreeGrafter"/>
</dbReference>
<dbReference type="RefSeq" id="XP_006694229.1">
    <property type="nucleotide sequence ID" value="XM_006694166.1"/>
</dbReference>
<feature type="compositionally biased region" description="Polar residues" evidence="16">
    <location>
        <begin position="705"/>
        <end position="718"/>
    </location>
</feature>
<comment type="function">
    <text evidence="14">Bifunctional inositol kinase that acts in concert with the IP6K kinases to synthesize the diphosphate group-containing inositol pyrophosphates diphosphoinositol pentakisphosphate, PP-InsP5, and bis-diphosphoinositol tetrakisphosphate, (PP)2-InsP4. PP-InsP5 and (PP)2-InsP4, also respectively called InsP7 and InsP8, may regulate a variety of cellular processes, including apoptosis, vesicle trafficking, cytoskeletal dynamics, and exocytosis. Phosphorylates inositol hexakisphosphate (InsP6).</text>
</comment>
<feature type="region of interest" description="Disordered" evidence="16">
    <location>
        <begin position="1472"/>
        <end position="1569"/>
    </location>
</feature>
<organism evidence="20">
    <name type="scientific">Chaetomium thermophilum (strain DSM 1495 / CBS 144.50 / IMI 039719)</name>
    <name type="common">Thermochaetoides thermophila</name>
    <dbReference type="NCBI Taxonomy" id="759272"/>
    <lineage>
        <taxon>Eukaryota</taxon>
        <taxon>Fungi</taxon>
        <taxon>Dikarya</taxon>
        <taxon>Ascomycota</taxon>
        <taxon>Pezizomycotina</taxon>
        <taxon>Sordariomycetes</taxon>
        <taxon>Sordariomycetidae</taxon>
        <taxon>Sordariales</taxon>
        <taxon>Chaetomiaceae</taxon>
        <taxon>Thermochaetoides</taxon>
    </lineage>
</organism>
<dbReference type="eggNOG" id="KOG1057">
    <property type="taxonomic scope" value="Eukaryota"/>
</dbReference>
<dbReference type="GO" id="GO:0005829">
    <property type="term" value="C:cytosol"/>
    <property type="evidence" value="ECO:0007669"/>
    <property type="project" value="TreeGrafter"/>
</dbReference>
<feature type="compositionally biased region" description="Low complexity" evidence="16">
    <location>
        <begin position="83"/>
        <end position="97"/>
    </location>
</feature>
<evidence type="ECO:0000256" key="12">
    <source>
        <dbReference type="ARBA" id="ARBA00034629"/>
    </source>
</evidence>
<feature type="compositionally biased region" description="Polar residues" evidence="16">
    <location>
        <begin position="1559"/>
        <end position="1569"/>
    </location>
</feature>
<feature type="compositionally biased region" description="Basic and acidic residues" evidence="16">
    <location>
        <begin position="664"/>
        <end position="680"/>
    </location>
</feature>
<feature type="region of interest" description="Disordered" evidence="16">
    <location>
        <begin position="1"/>
        <end position="33"/>
    </location>
</feature>